<dbReference type="InterPro" id="IPR050831">
    <property type="entry name" value="CEA_cell_adhesion"/>
</dbReference>
<feature type="signal peptide" evidence="7">
    <location>
        <begin position="1"/>
        <end position="35"/>
    </location>
</feature>
<feature type="domain" description="Ig-like" evidence="8">
    <location>
        <begin position="312"/>
        <end position="393"/>
    </location>
</feature>
<evidence type="ECO:0000256" key="3">
    <source>
        <dbReference type="ARBA" id="ARBA00023319"/>
    </source>
</evidence>
<evidence type="ECO:0000256" key="1">
    <source>
        <dbReference type="ARBA" id="ARBA00022729"/>
    </source>
</evidence>
<dbReference type="PANTHER" id="PTHR44427">
    <property type="entry name" value="CARCINOEMBRYONIC ANTIGEN-RELATED CELL ADHESION MOLECULE 19"/>
    <property type="match status" value="1"/>
</dbReference>
<feature type="compositionally biased region" description="Pro residues" evidence="5">
    <location>
        <begin position="468"/>
        <end position="478"/>
    </location>
</feature>
<sequence length="486" mass="52696">MQPPSVCPCRGGIPWQGILLAVSLLTFWNPHPTAPLSIELVPFDVAEGKDVLLLVHNVSENTVGYFWYRGQITNQNILIVSYSNLTHSATRGPAFSSRETIYPNGSLLFVNVTNGDTGFYTLQTTTANFQIETATGEFRVHGEKLPKPNITINNSQPMEGEDSLALTCEPEINYATYLWKINNQTIPDGDRLKLSYNNRTLILFNVTRNDTGPYDCSDPLTLNISWPEAGPLNSHFHSGTNLNLSCHADSNLPAQYSWSFNGRLLESTQELSIPNVSTNNSGSYACVTHNSVTNLNRTTTKNITVSGLVAQPSLRATNTEPHSVAMTCLSGDPGISITWIFNSQTLQLTDRMQLSPDHRTLSIDPVRQEDAGEYQCEVSNPASSSRSDRYRLAVICEWPPTPGLPVGAVAGIGTGVLVGVALVAALGCFLLHTRTGRYPGFPHLIPPQVTPGLREGVPSSDSGLTPTSPLPEDPPPHSPGSTLTSC</sequence>
<dbReference type="InterPro" id="IPR013783">
    <property type="entry name" value="Ig-like_fold"/>
</dbReference>
<dbReference type="InterPro" id="IPR013106">
    <property type="entry name" value="Ig_V-set"/>
</dbReference>
<feature type="transmembrane region" description="Helical" evidence="6">
    <location>
        <begin position="406"/>
        <end position="431"/>
    </location>
</feature>
<feature type="region of interest" description="Disordered" evidence="5">
    <location>
        <begin position="449"/>
        <end position="486"/>
    </location>
</feature>
<evidence type="ECO:0000256" key="2">
    <source>
        <dbReference type="ARBA" id="ARBA00023180"/>
    </source>
</evidence>
<evidence type="ECO:0000256" key="4">
    <source>
        <dbReference type="ARBA" id="ARBA00038222"/>
    </source>
</evidence>
<dbReference type="InterPro" id="IPR003598">
    <property type="entry name" value="Ig_sub2"/>
</dbReference>
<dbReference type="SMART" id="SM00408">
    <property type="entry name" value="IGc2"/>
    <property type="match status" value="3"/>
</dbReference>
<dbReference type="Gene3D" id="2.60.40.10">
    <property type="entry name" value="Immunoglobulins"/>
    <property type="match status" value="4"/>
</dbReference>
<proteinExistence type="inferred from homology"/>
<evidence type="ECO:0000256" key="6">
    <source>
        <dbReference type="SAM" id="Phobius"/>
    </source>
</evidence>
<keyword evidence="6" id="KW-1133">Transmembrane helix</keyword>
<dbReference type="Proteomes" id="UP000694407">
    <property type="component" value="Unplaced"/>
</dbReference>
<dbReference type="PROSITE" id="PS50835">
    <property type="entry name" value="IG_LIKE"/>
    <property type="match status" value="3"/>
</dbReference>
<dbReference type="GO" id="GO:0009986">
    <property type="term" value="C:cell surface"/>
    <property type="evidence" value="ECO:0007669"/>
    <property type="project" value="TreeGrafter"/>
</dbReference>
<feature type="domain" description="Ig-like" evidence="8">
    <location>
        <begin position="146"/>
        <end position="216"/>
    </location>
</feature>
<reference evidence="9" key="1">
    <citation type="submission" date="2025-08" db="UniProtKB">
        <authorList>
            <consortium name="Ensembl"/>
        </authorList>
    </citation>
    <scope>IDENTIFICATION</scope>
</reference>
<comment type="similarity">
    <text evidence="4">Belongs to the immunoglobulin superfamily. CEA family.</text>
</comment>
<dbReference type="CDD" id="cd20948">
    <property type="entry name" value="IgC2_CEACAM5-like"/>
    <property type="match status" value="1"/>
</dbReference>
<dbReference type="InterPro" id="IPR007110">
    <property type="entry name" value="Ig-like_dom"/>
</dbReference>
<keyword evidence="6" id="KW-0812">Transmembrane</keyword>
<dbReference type="AlphaFoldDB" id="A0A8C6A2M3"/>
<dbReference type="Pfam" id="PF07686">
    <property type="entry name" value="V-set"/>
    <property type="match status" value="1"/>
</dbReference>
<name>A0A8C6A2M3_MARMA</name>
<reference evidence="9" key="2">
    <citation type="submission" date="2025-09" db="UniProtKB">
        <authorList>
            <consortium name="Ensembl"/>
        </authorList>
    </citation>
    <scope>IDENTIFICATION</scope>
</reference>
<dbReference type="GO" id="GO:0007165">
    <property type="term" value="P:signal transduction"/>
    <property type="evidence" value="ECO:0007669"/>
    <property type="project" value="TreeGrafter"/>
</dbReference>
<keyword evidence="2" id="KW-0325">Glycoprotein</keyword>
<dbReference type="SMART" id="SM00409">
    <property type="entry name" value="IG"/>
    <property type="match status" value="4"/>
</dbReference>
<evidence type="ECO:0000313" key="10">
    <source>
        <dbReference type="Proteomes" id="UP000694407"/>
    </source>
</evidence>
<dbReference type="FunFam" id="2.60.40.10:FF:000244">
    <property type="entry name" value="carcinoembryonic antigen-related cell adhesion molecule 16"/>
    <property type="match status" value="2"/>
</dbReference>
<dbReference type="GO" id="GO:0002682">
    <property type="term" value="P:regulation of immune system process"/>
    <property type="evidence" value="ECO:0007669"/>
    <property type="project" value="TreeGrafter"/>
</dbReference>
<dbReference type="Pfam" id="PF13927">
    <property type="entry name" value="Ig_3"/>
    <property type="match status" value="2"/>
</dbReference>
<dbReference type="Ensembl" id="ENSMMMT00000024855.1">
    <property type="protein sequence ID" value="ENSMMMP00000021912.1"/>
    <property type="gene ID" value="ENSMMMG00000019076.1"/>
</dbReference>
<dbReference type="InterPro" id="IPR036179">
    <property type="entry name" value="Ig-like_dom_sf"/>
</dbReference>
<keyword evidence="1 7" id="KW-0732">Signal</keyword>
<dbReference type="Pfam" id="PF13895">
    <property type="entry name" value="Ig_2"/>
    <property type="match status" value="1"/>
</dbReference>
<feature type="chain" id="PRO_5034388553" description="Ig-like domain-containing protein" evidence="7">
    <location>
        <begin position="36"/>
        <end position="486"/>
    </location>
</feature>
<dbReference type="FunFam" id="2.60.40.10:FF:000340">
    <property type="entry name" value="Carcinoembryonic antigen-related cell adhesion molecule 1"/>
    <property type="match status" value="1"/>
</dbReference>
<evidence type="ECO:0000256" key="7">
    <source>
        <dbReference type="SAM" id="SignalP"/>
    </source>
</evidence>
<organism evidence="9 10">
    <name type="scientific">Marmota marmota marmota</name>
    <name type="common">Alpine marmot</name>
    <dbReference type="NCBI Taxonomy" id="9994"/>
    <lineage>
        <taxon>Eukaryota</taxon>
        <taxon>Metazoa</taxon>
        <taxon>Chordata</taxon>
        <taxon>Craniata</taxon>
        <taxon>Vertebrata</taxon>
        <taxon>Euteleostomi</taxon>
        <taxon>Mammalia</taxon>
        <taxon>Eutheria</taxon>
        <taxon>Euarchontoglires</taxon>
        <taxon>Glires</taxon>
        <taxon>Rodentia</taxon>
        <taxon>Sciuromorpha</taxon>
        <taxon>Sciuridae</taxon>
        <taxon>Xerinae</taxon>
        <taxon>Marmotini</taxon>
        <taxon>Marmota</taxon>
    </lineage>
</organism>
<keyword evidence="6" id="KW-0472">Membrane</keyword>
<dbReference type="InterPro" id="IPR003599">
    <property type="entry name" value="Ig_sub"/>
</dbReference>
<dbReference type="PANTHER" id="PTHR44427:SF1">
    <property type="entry name" value="CARCINOEMBRYONIC ANTIGEN-RELATED CELL ADHESION MOLECULE 1"/>
    <property type="match status" value="1"/>
</dbReference>
<dbReference type="GO" id="GO:0005886">
    <property type="term" value="C:plasma membrane"/>
    <property type="evidence" value="ECO:0007669"/>
    <property type="project" value="TreeGrafter"/>
</dbReference>
<evidence type="ECO:0000313" key="9">
    <source>
        <dbReference type="Ensembl" id="ENSMMMP00000021912.1"/>
    </source>
</evidence>
<evidence type="ECO:0000256" key="5">
    <source>
        <dbReference type="SAM" id="MobiDB-lite"/>
    </source>
</evidence>
<dbReference type="GO" id="GO:1990782">
    <property type="term" value="F:protein tyrosine kinase binding"/>
    <property type="evidence" value="ECO:0007669"/>
    <property type="project" value="TreeGrafter"/>
</dbReference>
<dbReference type="CDD" id="cd05774">
    <property type="entry name" value="IgV_CEACAM_D1"/>
    <property type="match status" value="1"/>
</dbReference>
<feature type="domain" description="Ig-like" evidence="8">
    <location>
        <begin position="227"/>
        <end position="304"/>
    </location>
</feature>
<dbReference type="SUPFAM" id="SSF48726">
    <property type="entry name" value="Immunoglobulin"/>
    <property type="match status" value="4"/>
</dbReference>
<accession>A0A8C6A2M3</accession>
<keyword evidence="10" id="KW-1185">Reference proteome</keyword>
<keyword evidence="3" id="KW-0393">Immunoglobulin domain</keyword>
<protein>
    <recommendedName>
        <fullName evidence="8">Ig-like domain-containing protein</fullName>
    </recommendedName>
</protein>
<evidence type="ECO:0000259" key="8">
    <source>
        <dbReference type="PROSITE" id="PS50835"/>
    </source>
</evidence>
<dbReference type="GeneTree" id="ENSGT01100000263479"/>